<name>A0A9D7XH90_9BACT</name>
<protein>
    <submittedName>
        <fullName evidence="1">Uncharacterized protein</fullName>
    </submittedName>
</protein>
<evidence type="ECO:0000313" key="2">
    <source>
        <dbReference type="Proteomes" id="UP000886657"/>
    </source>
</evidence>
<evidence type="ECO:0000313" key="1">
    <source>
        <dbReference type="EMBL" id="MBK9795827.1"/>
    </source>
</evidence>
<comment type="caution">
    <text evidence="1">The sequence shown here is derived from an EMBL/GenBank/DDBJ whole genome shotgun (WGS) entry which is preliminary data.</text>
</comment>
<dbReference type="AlphaFoldDB" id="A0A9D7XH90"/>
<reference evidence="1" key="1">
    <citation type="submission" date="2020-10" db="EMBL/GenBank/DDBJ databases">
        <title>Connecting structure to function with the recovery of over 1000 high-quality activated sludge metagenome-assembled genomes encoding full-length rRNA genes using long-read sequencing.</title>
        <authorList>
            <person name="Singleton C.M."/>
            <person name="Petriglieri F."/>
            <person name="Kristensen J.M."/>
            <person name="Kirkegaard R.H."/>
            <person name="Michaelsen T.Y."/>
            <person name="Andersen M.H."/>
            <person name="Karst S.M."/>
            <person name="Dueholm M.S."/>
            <person name="Nielsen P.H."/>
            <person name="Albertsen M."/>
        </authorList>
    </citation>
    <scope>NUCLEOTIDE SEQUENCE</scope>
    <source>
        <strain evidence="1">Skiv_18-Q3-R9-52_MAXAC.067</strain>
    </source>
</reference>
<proteinExistence type="predicted"/>
<dbReference type="Proteomes" id="UP000886657">
    <property type="component" value="Unassembled WGS sequence"/>
</dbReference>
<sequence>MGLIPGAWVEVLSAGEILATLEADQSLEGLPFMPEMLAFCGRTFQVQIHADRTCVRALPPGEHEPIRGLRDCVVLVGLRCGGGFHGGCQLGCMLFWKEAWLKQVTGPRPGPEIPAGPPADGLPVNRGQDPSVFFCQGTELGRATTRGQSKWDPREYIGMLRAGTFAVPELVRMLHVAGSRKVELAIRSRLQSHAPPAQEEAGEVLGLQPGEWVEVKGMPEILRTLDARHCRKGLAFSNDMFGFCGRRFQVQHRIDTLLDEKTGKLRQVQHTVTLVGTDCQKYMGCARQMPLLWRELWLRRVDSPGG</sequence>
<gene>
    <name evidence="1" type="ORF">IPP58_04925</name>
</gene>
<dbReference type="EMBL" id="JADKIO010000005">
    <property type="protein sequence ID" value="MBK9795827.1"/>
    <property type="molecule type" value="Genomic_DNA"/>
</dbReference>
<organism evidence="1 2">
    <name type="scientific">Candidatus Geothrix skivensis</name>
    <dbReference type="NCBI Taxonomy" id="2954439"/>
    <lineage>
        <taxon>Bacteria</taxon>
        <taxon>Pseudomonadati</taxon>
        <taxon>Acidobacteriota</taxon>
        <taxon>Holophagae</taxon>
        <taxon>Holophagales</taxon>
        <taxon>Holophagaceae</taxon>
        <taxon>Geothrix</taxon>
    </lineage>
</organism>
<accession>A0A9D7XH90</accession>